<accession>A0A1A6C111</accession>
<dbReference type="NCBIfam" id="TIGR01410">
    <property type="entry name" value="tatB"/>
    <property type="match status" value="1"/>
</dbReference>
<dbReference type="Gene3D" id="1.20.5.3310">
    <property type="match status" value="1"/>
</dbReference>
<feature type="region of interest" description="Disordered" evidence="10">
    <location>
        <begin position="76"/>
        <end position="163"/>
    </location>
</feature>
<dbReference type="Proteomes" id="UP000029273">
    <property type="component" value="Unassembled WGS sequence"/>
</dbReference>
<dbReference type="RefSeq" id="WP_052064348.1">
    <property type="nucleotide sequence ID" value="NZ_JQSG02000006.1"/>
</dbReference>
<evidence type="ECO:0000256" key="1">
    <source>
        <dbReference type="ARBA" id="ARBA00004167"/>
    </source>
</evidence>
<evidence type="ECO:0000256" key="3">
    <source>
        <dbReference type="ARBA" id="ARBA00022475"/>
    </source>
</evidence>
<keyword evidence="5 9" id="KW-0653">Protein transport</keyword>
<evidence type="ECO:0000256" key="6">
    <source>
        <dbReference type="ARBA" id="ARBA00022989"/>
    </source>
</evidence>
<evidence type="ECO:0000256" key="2">
    <source>
        <dbReference type="ARBA" id="ARBA00022448"/>
    </source>
</evidence>
<comment type="caution">
    <text evidence="11">The sequence shown here is derived from an EMBL/GenBank/DDBJ whole genome shotgun (WGS) entry which is preliminary data.</text>
</comment>
<evidence type="ECO:0000256" key="7">
    <source>
        <dbReference type="ARBA" id="ARBA00023010"/>
    </source>
</evidence>
<sequence>MFDSGFSELMLIMIVALVVVGPERLPGLVRKIGYWVGRFRRYATTVRAEIERELNADELRSMLSRQEDEIRELRDMLQDTREQMRGEVDDIAENVRQAGALPAEPTRADGEGAPAKTPDDHPHGASRPEPVASAPVEPGTQPNPAAHPEPAPADKTTHGRKSE</sequence>
<evidence type="ECO:0000256" key="5">
    <source>
        <dbReference type="ARBA" id="ARBA00022927"/>
    </source>
</evidence>
<dbReference type="GO" id="GO:0008320">
    <property type="term" value="F:protein transmembrane transporter activity"/>
    <property type="evidence" value="ECO:0007669"/>
    <property type="project" value="UniProtKB-UniRule"/>
</dbReference>
<proteinExistence type="inferred from homology"/>
<protein>
    <recommendedName>
        <fullName evidence="9">Sec-independent protein translocase protein TatB</fullName>
    </recommendedName>
</protein>
<evidence type="ECO:0000313" key="11">
    <source>
        <dbReference type="EMBL" id="OBS08251.1"/>
    </source>
</evidence>
<comment type="subunit">
    <text evidence="9">The Tat system comprises two distinct complexes: a TatABC complex, containing multiple copies of TatA, TatB and TatC subunits, and a separate TatA complex, containing only TatA subunits. Substrates initially bind to the TatABC complex, which probably triggers association of the separate TatA complex to form the active translocon.</text>
</comment>
<keyword evidence="7 9" id="KW-0811">Translocation</keyword>
<keyword evidence="3 9" id="KW-1003">Cell membrane</keyword>
<reference evidence="11 12" key="1">
    <citation type="journal article" date="2014" name="Genome Announc.">
        <title>Draft Genome Sequence of the Iron-Oxidizing, Acidophilic, and Halotolerant 'Thiobacillus prosperus' Type Strain DSM 5130.</title>
        <authorList>
            <person name="Ossandon F.J."/>
            <person name="Cardenas J.P."/>
            <person name="Corbett M."/>
            <person name="Quatrini R."/>
            <person name="Holmes D.S."/>
            <person name="Watkin E."/>
        </authorList>
    </citation>
    <scope>NUCLEOTIDE SEQUENCE [LARGE SCALE GENOMIC DNA]</scope>
    <source>
        <strain evidence="11 12">DSM 5130</strain>
    </source>
</reference>
<dbReference type="InterPro" id="IPR003369">
    <property type="entry name" value="TatA/B/E"/>
</dbReference>
<keyword evidence="4 9" id="KW-0812">Transmembrane</keyword>
<keyword evidence="8 9" id="KW-0472">Membrane</keyword>
<dbReference type="OrthoDB" id="9816005at2"/>
<evidence type="ECO:0000256" key="10">
    <source>
        <dbReference type="SAM" id="MobiDB-lite"/>
    </source>
</evidence>
<gene>
    <name evidence="9" type="primary">tatB</name>
    <name evidence="11" type="ORF">Thpro_022501</name>
</gene>
<dbReference type="PANTHER" id="PTHR33162">
    <property type="entry name" value="SEC-INDEPENDENT PROTEIN TRANSLOCASE PROTEIN TATA, CHLOROPLASTIC"/>
    <property type="match status" value="1"/>
</dbReference>
<dbReference type="EMBL" id="JQSG02000006">
    <property type="protein sequence ID" value="OBS08251.1"/>
    <property type="molecule type" value="Genomic_DNA"/>
</dbReference>
<comment type="subcellular location">
    <subcellularLocation>
        <location evidence="9">Cell membrane</location>
        <topology evidence="9">Single-pass membrane protein</topology>
    </subcellularLocation>
    <subcellularLocation>
        <location evidence="1">Membrane</location>
        <topology evidence="1">Single-pass membrane protein</topology>
    </subcellularLocation>
</comment>
<dbReference type="HAMAP" id="MF_00237">
    <property type="entry name" value="TatB"/>
    <property type="match status" value="1"/>
</dbReference>
<keyword evidence="6 9" id="KW-1133">Transmembrane helix</keyword>
<organism evidence="11 12">
    <name type="scientific">Acidihalobacter prosperus</name>
    <dbReference type="NCBI Taxonomy" id="160660"/>
    <lineage>
        <taxon>Bacteria</taxon>
        <taxon>Pseudomonadati</taxon>
        <taxon>Pseudomonadota</taxon>
        <taxon>Gammaproteobacteria</taxon>
        <taxon>Chromatiales</taxon>
        <taxon>Ectothiorhodospiraceae</taxon>
        <taxon>Acidihalobacter</taxon>
    </lineage>
</organism>
<dbReference type="AlphaFoldDB" id="A0A1A6C111"/>
<dbReference type="InterPro" id="IPR018448">
    <property type="entry name" value="TatB"/>
</dbReference>
<dbReference type="PRINTS" id="PR01506">
    <property type="entry name" value="TATBPROTEIN"/>
</dbReference>
<dbReference type="GO" id="GO:0033281">
    <property type="term" value="C:TAT protein transport complex"/>
    <property type="evidence" value="ECO:0007669"/>
    <property type="project" value="UniProtKB-UniRule"/>
</dbReference>
<evidence type="ECO:0000256" key="9">
    <source>
        <dbReference type="HAMAP-Rule" id="MF_00237"/>
    </source>
</evidence>
<keyword evidence="12" id="KW-1185">Reference proteome</keyword>
<name>A0A1A6C111_9GAMM</name>
<dbReference type="GO" id="GO:0043953">
    <property type="term" value="P:protein transport by the Tat complex"/>
    <property type="evidence" value="ECO:0007669"/>
    <property type="project" value="UniProtKB-UniRule"/>
</dbReference>
<evidence type="ECO:0000313" key="12">
    <source>
        <dbReference type="Proteomes" id="UP000029273"/>
    </source>
</evidence>
<evidence type="ECO:0000256" key="8">
    <source>
        <dbReference type="ARBA" id="ARBA00023136"/>
    </source>
</evidence>
<dbReference type="PANTHER" id="PTHR33162:SF1">
    <property type="entry name" value="SEC-INDEPENDENT PROTEIN TRANSLOCASE PROTEIN TATA, CHLOROPLASTIC"/>
    <property type="match status" value="1"/>
</dbReference>
<keyword evidence="2 9" id="KW-0813">Transport</keyword>
<dbReference type="Pfam" id="PF02416">
    <property type="entry name" value="TatA_B_E"/>
    <property type="match status" value="1"/>
</dbReference>
<comment type="similarity">
    <text evidence="9">Belongs to the TatB family.</text>
</comment>
<evidence type="ECO:0000256" key="4">
    <source>
        <dbReference type="ARBA" id="ARBA00022692"/>
    </source>
</evidence>
<feature type="compositionally biased region" description="Basic and acidic residues" evidence="10">
    <location>
        <begin position="76"/>
        <end position="88"/>
    </location>
</feature>
<comment type="function">
    <text evidence="9">Part of the twin-arginine translocation (Tat) system that transports large folded proteins containing a characteristic twin-arginine motif in their signal peptide across membranes. Together with TatC, TatB is part of a receptor directly interacting with Tat signal peptides. TatB may form an oligomeric binding site that transiently accommodates folded Tat precursor proteins before their translocation.</text>
</comment>